<sequence length="384" mass="42300">MSSYYHDHRKGSSWLIINEAATTSHKTLLVICLHVPSPPLGSPKDAPKGLFIRAPLTVVAPSQLQHRGERKTAHSRARQPISWLVSLQHLGGERTVGQTGDQRRGRNTLQESATRNYAFVNLTEDYINTSTKRKQMSAIPSTAQKEPNSHTSMADQKDNIDDFKVQTAKHPNLGSAPLRPHSEQSKDRMSKRLSTDSNGTSDGGVGSSTPVEVTALEESFRRFAIHGDTRATGKDLHGKNWSKLCKDCGVIDGKNITLTDVDIVFSKVKKKSCRTITYDEFRAALAELARKKYKEKTGEEAEAEVFKLIEGKTPVIAGVTRAVASPTVSRLTDPTKFTGSHKERFDDTGRGKGKAGRVDVVDTSGYVSGYKHRGTYEKKLNKLA</sequence>
<gene>
    <name evidence="6" type="primary">LOC117553946</name>
</gene>
<comment type="similarity">
    <text evidence="2">Belongs to the TPPP family.</text>
</comment>
<dbReference type="Gene3D" id="1.10.238.10">
    <property type="entry name" value="EF-hand"/>
    <property type="match status" value="1"/>
</dbReference>
<keyword evidence="3" id="KW-0963">Cytoplasm</keyword>
<evidence type="ECO:0000256" key="3">
    <source>
        <dbReference type="ARBA" id="ARBA00022490"/>
    </source>
</evidence>
<feature type="region of interest" description="Disordered" evidence="4">
    <location>
        <begin position="168"/>
        <end position="209"/>
    </location>
</feature>
<dbReference type="AlphaFoldDB" id="A0A6P8V306"/>
<protein>
    <submittedName>
        <fullName evidence="6">Tubulin polymerization-promoting protein isoform X1</fullName>
    </submittedName>
</protein>
<feature type="region of interest" description="Disordered" evidence="4">
    <location>
        <begin position="131"/>
        <end position="155"/>
    </location>
</feature>
<dbReference type="PANTHER" id="PTHR12932:SF18">
    <property type="entry name" value="TUBULIN POLYMERIZATION-PROMOTING PROTEIN"/>
    <property type="match status" value="1"/>
</dbReference>
<dbReference type="GO" id="GO:0005737">
    <property type="term" value="C:cytoplasm"/>
    <property type="evidence" value="ECO:0007669"/>
    <property type="project" value="UniProtKB-SubCell"/>
</dbReference>
<feature type="compositionally biased region" description="Basic and acidic residues" evidence="4">
    <location>
        <begin position="340"/>
        <end position="356"/>
    </location>
</feature>
<feature type="region of interest" description="Disordered" evidence="4">
    <location>
        <begin position="333"/>
        <end position="356"/>
    </location>
</feature>
<accession>A0A6P8V306</accession>
<evidence type="ECO:0000256" key="4">
    <source>
        <dbReference type="SAM" id="MobiDB-lite"/>
    </source>
</evidence>
<dbReference type="FunFam" id="1.10.238.10:FF:000057">
    <property type="entry name" value="Tubulin polymerization-promoting protein family member 3"/>
    <property type="match status" value="1"/>
</dbReference>
<dbReference type="GO" id="GO:0015631">
    <property type="term" value="F:tubulin binding"/>
    <property type="evidence" value="ECO:0007669"/>
    <property type="project" value="InterPro"/>
</dbReference>
<name>A0A6P8V306_GYMAC</name>
<dbReference type="OrthoDB" id="548799at2759"/>
<dbReference type="GO" id="GO:0005874">
    <property type="term" value="C:microtubule"/>
    <property type="evidence" value="ECO:0007669"/>
    <property type="project" value="TreeGrafter"/>
</dbReference>
<dbReference type="Pfam" id="PF05517">
    <property type="entry name" value="p25-alpha"/>
    <property type="match status" value="1"/>
</dbReference>
<dbReference type="Proteomes" id="UP000515161">
    <property type="component" value="Unplaced"/>
</dbReference>
<keyword evidence="5" id="KW-1185">Reference proteome</keyword>
<feature type="compositionally biased region" description="Polar residues" evidence="4">
    <location>
        <begin position="138"/>
        <end position="154"/>
    </location>
</feature>
<evidence type="ECO:0000256" key="2">
    <source>
        <dbReference type="ARBA" id="ARBA00010994"/>
    </source>
</evidence>
<dbReference type="RefSeq" id="XP_034083986.1">
    <property type="nucleotide sequence ID" value="XM_034228095.1"/>
</dbReference>
<evidence type="ECO:0000313" key="5">
    <source>
        <dbReference type="Proteomes" id="UP000515161"/>
    </source>
</evidence>
<dbReference type="PANTHER" id="PTHR12932">
    <property type="entry name" value="P25 ALPHA-RELATED"/>
    <property type="match status" value="1"/>
</dbReference>
<dbReference type="SUPFAM" id="SSF47473">
    <property type="entry name" value="EF-hand"/>
    <property type="match status" value="1"/>
</dbReference>
<evidence type="ECO:0000313" key="6">
    <source>
        <dbReference type="RefSeq" id="XP_034083986.1"/>
    </source>
</evidence>
<dbReference type="KEGG" id="gacu:117553946"/>
<evidence type="ECO:0000256" key="1">
    <source>
        <dbReference type="ARBA" id="ARBA00004496"/>
    </source>
</evidence>
<dbReference type="GO" id="GO:0046785">
    <property type="term" value="P:microtubule polymerization"/>
    <property type="evidence" value="ECO:0007669"/>
    <property type="project" value="InterPro"/>
</dbReference>
<dbReference type="GO" id="GO:0001578">
    <property type="term" value="P:microtubule bundle formation"/>
    <property type="evidence" value="ECO:0007669"/>
    <property type="project" value="TreeGrafter"/>
</dbReference>
<proteinExistence type="inferred from homology"/>
<organism evidence="5 6">
    <name type="scientific">Gymnodraco acuticeps</name>
    <name type="common">Antarctic dragonfish</name>
    <dbReference type="NCBI Taxonomy" id="8218"/>
    <lineage>
        <taxon>Eukaryota</taxon>
        <taxon>Metazoa</taxon>
        <taxon>Chordata</taxon>
        <taxon>Craniata</taxon>
        <taxon>Vertebrata</taxon>
        <taxon>Euteleostomi</taxon>
        <taxon>Actinopterygii</taxon>
        <taxon>Neopterygii</taxon>
        <taxon>Teleostei</taxon>
        <taxon>Neoteleostei</taxon>
        <taxon>Acanthomorphata</taxon>
        <taxon>Eupercaria</taxon>
        <taxon>Perciformes</taxon>
        <taxon>Notothenioidei</taxon>
        <taxon>Bathydraconidae</taxon>
        <taxon>Gymnodraco</taxon>
    </lineage>
</organism>
<feature type="compositionally biased region" description="Basic and acidic residues" evidence="4">
    <location>
        <begin position="180"/>
        <end position="194"/>
    </location>
</feature>
<comment type="subcellular location">
    <subcellularLocation>
        <location evidence="1">Cytoplasm</location>
    </subcellularLocation>
</comment>
<reference evidence="6" key="1">
    <citation type="submission" date="2025-08" db="UniProtKB">
        <authorList>
            <consortium name="RefSeq"/>
        </authorList>
    </citation>
    <scope>IDENTIFICATION</scope>
</reference>
<dbReference type="GeneID" id="117553946"/>
<dbReference type="InParanoid" id="A0A6P8V306"/>
<dbReference type="InterPro" id="IPR011992">
    <property type="entry name" value="EF-hand-dom_pair"/>
</dbReference>
<dbReference type="GO" id="GO:0032273">
    <property type="term" value="P:positive regulation of protein polymerization"/>
    <property type="evidence" value="ECO:0007669"/>
    <property type="project" value="TreeGrafter"/>
</dbReference>
<dbReference type="InterPro" id="IPR008907">
    <property type="entry name" value="TPP/p25"/>
</dbReference>